<dbReference type="PANTHER" id="PTHR46817:SF1">
    <property type="entry name" value="SAC DOMAIN-CONTAINING PROTEIN"/>
    <property type="match status" value="1"/>
</dbReference>
<dbReference type="InterPro" id="IPR057555">
    <property type="entry name" value="SAC9_GBDL_1st"/>
</dbReference>
<dbReference type="AlphaFoldDB" id="A0AA36E6H9"/>
<dbReference type="Pfam" id="PF24790">
    <property type="entry name" value="SAC9_GBDL_1st"/>
    <property type="match status" value="1"/>
</dbReference>
<reference evidence="2" key="1">
    <citation type="submission" date="2023-04" db="EMBL/GenBank/DDBJ databases">
        <authorList>
            <person name="Vijverberg K."/>
            <person name="Xiong W."/>
            <person name="Schranz E."/>
        </authorList>
    </citation>
    <scope>NUCLEOTIDE SEQUENCE</scope>
</reference>
<keyword evidence="3" id="KW-1185">Reference proteome</keyword>
<dbReference type="EMBL" id="OX465081">
    <property type="protein sequence ID" value="CAI9284891.1"/>
    <property type="molecule type" value="Genomic_DNA"/>
</dbReference>
<evidence type="ECO:0000259" key="1">
    <source>
        <dbReference type="Pfam" id="PF24790"/>
    </source>
</evidence>
<sequence>MFAPSSHLLSATSGHLFPPATSTHLFRPATSGSPHITGDYNDCSTLQALIVDLLNRPLFSTSPTSCHPMVCQLDLIRQRSDAYEPMQFTYLLLCMLNIHQAYGDSSFQDCKKARSPGSESPSGILNGESLKVESIADFDLFFKRLYSYYCEKGLSIGNRCNGSLYPSWRALSCLSASCVDSSTYPSRADVRTGCDLDGLKLVVEGASIPECANGKSIVILIPGAVSDEDMAVTGAGAHVHDQDTTKLPFLYDFEELEGELDFLTRVVVLTFYPAVSARTPITLGEVSYIDNFTSHHLTLFVPRDLFASDMRLWEHINKIKQDTHTVTITNPLPSFDANNNPFSTDDNSLKSKNYSTSWVNLLSGDGVISISQPVRQTTLHDPFLNTFHDHDEASEPPPPKFFDTFVYGSGFPHATDERPSPLMKREAPSIDLRKPELSRNWLELKYFVLGLRLLFVGVGEGGDTGDMFGMSGGDSDVVVGEGVDGEGADGWRGQRE</sequence>
<protein>
    <recommendedName>
        <fullName evidence="1">SAC9 first GBDL domain-containing protein</fullName>
    </recommendedName>
</protein>
<dbReference type="Proteomes" id="UP001177003">
    <property type="component" value="Chromosome 5"/>
</dbReference>
<organism evidence="2 3">
    <name type="scientific">Lactuca saligna</name>
    <name type="common">Willowleaf lettuce</name>
    <dbReference type="NCBI Taxonomy" id="75948"/>
    <lineage>
        <taxon>Eukaryota</taxon>
        <taxon>Viridiplantae</taxon>
        <taxon>Streptophyta</taxon>
        <taxon>Embryophyta</taxon>
        <taxon>Tracheophyta</taxon>
        <taxon>Spermatophyta</taxon>
        <taxon>Magnoliopsida</taxon>
        <taxon>eudicotyledons</taxon>
        <taxon>Gunneridae</taxon>
        <taxon>Pentapetalae</taxon>
        <taxon>asterids</taxon>
        <taxon>campanulids</taxon>
        <taxon>Asterales</taxon>
        <taxon>Asteraceae</taxon>
        <taxon>Cichorioideae</taxon>
        <taxon>Cichorieae</taxon>
        <taxon>Lactucinae</taxon>
        <taxon>Lactuca</taxon>
    </lineage>
</organism>
<name>A0AA36E6H9_LACSI</name>
<dbReference type="PANTHER" id="PTHR46817">
    <property type="entry name" value="PHOSPHOINOSITIDE PHOSPHATASE SAC9-RELATED"/>
    <property type="match status" value="1"/>
</dbReference>
<evidence type="ECO:0000313" key="3">
    <source>
        <dbReference type="Proteomes" id="UP001177003"/>
    </source>
</evidence>
<feature type="domain" description="SAC9 first GBDL" evidence="1">
    <location>
        <begin position="177"/>
        <end position="287"/>
    </location>
</feature>
<proteinExistence type="predicted"/>
<evidence type="ECO:0000313" key="2">
    <source>
        <dbReference type="EMBL" id="CAI9284891.1"/>
    </source>
</evidence>
<accession>A0AA36E6H9</accession>
<gene>
    <name evidence="2" type="ORF">LSALG_LOCUS24393</name>
</gene>